<reference evidence="6" key="1">
    <citation type="journal article" date="2019" name="Int. J. Syst. Evol. Microbiol.">
        <title>The Global Catalogue of Microorganisms (GCM) 10K type strain sequencing project: providing services to taxonomists for standard genome sequencing and annotation.</title>
        <authorList>
            <consortium name="The Broad Institute Genomics Platform"/>
            <consortium name="The Broad Institute Genome Sequencing Center for Infectious Disease"/>
            <person name="Wu L."/>
            <person name="Ma J."/>
        </authorList>
    </citation>
    <scope>NUCLEOTIDE SEQUENCE [LARGE SCALE GENOMIC DNA]</scope>
    <source>
        <strain evidence="6">JCM 18204</strain>
    </source>
</reference>
<evidence type="ECO:0000256" key="2">
    <source>
        <dbReference type="ARBA" id="ARBA00023125"/>
    </source>
</evidence>
<dbReference type="CDD" id="cd06295">
    <property type="entry name" value="PBP1_CelR"/>
    <property type="match status" value="1"/>
</dbReference>
<dbReference type="SUPFAM" id="SSF47413">
    <property type="entry name" value="lambda repressor-like DNA-binding domains"/>
    <property type="match status" value="1"/>
</dbReference>
<evidence type="ECO:0000259" key="4">
    <source>
        <dbReference type="PROSITE" id="PS50932"/>
    </source>
</evidence>
<dbReference type="InterPro" id="IPR010982">
    <property type="entry name" value="Lambda_DNA-bd_dom_sf"/>
</dbReference>
<evidence type="ECO:0000256" key="3">
    <source>
        <dbReference type="ARBA" id="ARBA00023163"/>
    </source>
</evidence>
<organism evidence="5 6">
    <name type="scientific">Lysobacter hankyongensis</name>
    <dbReference type="NCBI Taxonomy" id="1176535"/>
    <lineage>
        <taxon>Bacteria</taxon>
        <taxon>Pseudomonadati</taxon>
        <taxon>Pseudomonadota</taxon>
        <taxon>Gammaproteobacteria</taxon>
        <taxon>Lysobacterales</taxon>
        <taxon>Lysobacteraceae</taxon>
        <taxon>Lysobacter</taxon>
    </lineage>
</organism>
<dbReference type="CDD" id="cd01392">
    <property type="entry name" value="HTH_LacI"/>
    <property type="match status" value="1"/>
</dbReference>
<dbReference type="Pfam" id="PF00356">
    <property type="entry name" value="LacI"/>
    <property type="match status" value="1"/>
</dbReference>
<evidence type="ECO:0000313" key="6">
    <source>
        <dbReference type="Proteomes" id="UP001499959"/>
    </source>
</evidence>
<evidence type="ECO:0000256" key="1">
    <source>
        <dbReference type="ARBA" id="ARBA00023015"/>
    </source>
</evidence>
<dbReference type="InterPro" id="IPR028082">
    <property type="entry name" value="Peripla_BP_I"/>
</dbReference>
<dbReference type="Proteomes" id="UP001499959">
    <property type="component" value="Unassembled WGS sequence"/>
</dbReference>
<evidence type="ECO:0000313" key="5">
    <source>
        <dbReference type="EMBL" id="GAA4794728.1"/>
    </source>
</evidence>
<gene>
    <name evidence="5" type="ORF">GCM10023307_20460</name>
</gene>
<dbReference type="PROSITE" id="PS50932">
    <property type="entry name" value="HTH_LACI_2"/>
    <property type="match status" value="1"/>
</dbReference>
<name>A0ABP9BFM8_9GAMM</name>
<keyword evidence="1" id="KW-0805">Transcription regulation</keyword>
<dbReference type="Pfam" id="PF13377">
    <property type="entry name" value="Peripla_BP_3"/>
    <property type="match status" value="1"/>
</dbReference>
<dbReference type="RefSeq" id="WP_345303225.1">
    <property type="nucleotide sequence ID" value="NZ_BAABJE010000010.1"/>
</dbReference>
<dbReference type="SUPFAM" id="SSF53822">
    <property type="entry name" value="Periplasmic binding protein-like I"/>
    <property type="match status" value="1"/>
</dbReference>
<sequence>MNPPRRRTSQPPTNLQMSDIARLAGVSESTVSRALKDSPLIAASTRERIRRLAEEAGYVVNPVASSLRSRQSGVITVAVPLVHAREPHLFDPFMMTMLAHLADALGDRGYNMLLAKIAVHQDGWVRRLQQPGRSDGVILIGQSSEHAAINEAARTGIPLTAWGTRMPAQKYPVVGTDNRLGGQLGTEHLIRHGRRRIAFLGDERLPEVAHRHDGYRQALRAAGLKAHPDLLVRSPFSSGDAYASVRALIDGGADFDGVMAASDVIAISAIRAITESGRRVPQDVSVVGFDDILLAEHAHPPLTTVRQELAQGAVKLVDTVIAAIRGEQAESTILPPTLIVRASA</sequence>
<dbReference type="EMBL" id="BAABJE010000010">
    <property type="protein sequence ID" value="GAA4794728.1"/>
    <property type="molecule type" value="Genomic_DNA"/>
</dbReference>
<dbReference type="Gene3D" id="3.40.50.2300">
    <property type="match status" value="2"/>
</dbReference>
<comment type="caution">
    <text evidence="5">The sequence shown here is derived from an EMBL/GenBank/DDBJ whole genome shotgun (WGS) entry which is preliminary data.</text>
</comment>
<dbReference type="InterPro" id="IPR046335">
    <property type="entry name" value="LacI/GalR-like_sensor"/>
</dbReference>
<dbReference type="SMART" id="SM00354">
    <property type="entry name" value="HTH_LACI"/>
    <property type="match status" value="1"/>
</dbReference>
<proteinExistence type="predicted"/>
<keyword evidence="2 5" id="KW-0238">DNA-binding</keyword>
<dbReference type="InterPro" id="IPR000843">
    <property type="entry name" value="HTH_LacI"/>
</dbReference>
<keyword evidence="3" id="KW-0804">Transcription</keyword>
<dbReference type="GO" id="GO:0003677">
    <property type="term" value="F:DNA binding"/>
    <property type="evidence" value="ECO:0007669"/>
    <property type="project" value="UniProtKB-KW"/>
</dbReference>
<keyword evidence="6" id="KW-1185">Reference proteome</keyword>
<dbReference type="Gene3D" id="1.10.260.40">
    <property type="entry name" value="lambda repressor-like DNA-binding domains"/>
    <property type="match status" value="1"/>
</dbReference>
<feature type="domain" description="HTH lacI-type" evidence="4">
    <location>
        <begin position="17"/>
        <end position="69"/>
    </location>
</feature>
<dbReference type="PANTHER" id="PTHR30146">
    <property type="entry name" value="LACI-RELATED TRANSCRIPTIONAL REPRESSOR"/>
    <property type="match status" value="1"/>
</dbReference>
<protein>
    <submittedName>
        <fullName evidence="5">LacI family DNA-binding transcriptional regulator</fullName>
    </submittedName>
</protein>
<dbReference type="PROSITE" id="PS00356">
    <property type="entry name" value="HTH_LACI_1"/>
    <property type="match status" value="1"/>
</dbReference>
<dbReference type="PANTHER" id="PTHR30146:SF120">
    <property type="entry name" value="ALANINE RACEMASE"/>
    <property type="match status" value="1"/>
</dbReference>
<accession>A0ABP9BFM8</accession>